<keyword evidence="2" id="KW-1185">Reference proteome</keyword>
<name>A0AAE2D5G5_SCHME</name>
<comment type="caution">
    <text evidence="1">The sequence shown here is derived from an EMBL/GenBank/DDBJ whole genome shotgun (WGS) entry which is preliminary data.</text>
</comment>
<evidence type="ECO:0000313" key="2">
    <source>
        <dbReference type="Proteomes" id="UP001292079"/>
    </source>
</evidence>
<dbReference type="AlphaFoldDB" id="A0AAE2D5G5"/>
<reference evidence="1" key="2">
    <citation type="journal article" date="2023" name="Infect Dis Poverty">
        <title>Chromosome-scale genome of the human blood fluke Schistosoma mekongi and its implications for public health.</title>
        <authorList>
            <person name="Zhou M."/>
            <person name="Xu L."/>
            <person name="Xu D."/>
            <person name="Chen W."/>
            <person name="Khan J."/>
            <person name="Hu Y."/>
            <person name="Huang H."/>
            <person name="Wei H."/>
            <person name="Zhang Y."/>
            <person name="Chusongsang P."/>
            <person name="Tanasarnprasert K."/>
            <person name="Hu X."/>
            <person name="Limpanont Y."/>
            <person name="Lv Z."/>
        </authorList>
    </citation>
    <scope>NUCLEOTIDE SEQUENCE</scope>
    <source>
        <strain evidence="1">LV_2022a</strain>
    </source>
</reference>
<proteinExistence type="predicted"/>
<protein>
    <submittedName>
        <fullName evidence="1">Uncharacterized protein</fullName>
    </submittedName>
</protein>
<feature type="non-terminal residue" evidence="1">
    <location>
        <position position="264"/>
    </location>
</feature>
<gene>
    <name evidence="1" type="ORF">MN116_000497</name>
</gene>
<accession>A0AAE2D5G5</accession>
<dbReference type="Proteomes" id="UP001292079">
    <property type="component" value="Unassembled WGS sequence"/>
</dbReference>
<evidence type="ECO:0000313" key="1">
    <source>
        <dbReference type="EMBL" id="KAK4472193.1"/>
    </source>
</evidence>
<organism evidence="1 2">
    <name type="scientific">Schistosoma mekongi</name>
    <name type="common">Parasitic worm</name>
    <dbReference type="NCBI Taxonomy" id="38744"/>
    <lineage>
        <taxon>Eukaryota</taxon>
        <taxon>Metazoa</taxon>
        <taxon>Spiralia</taxon>
        <taxon>Lophotrochozoa</taxon>
        <taxon>Platyhelminthes</taxon>
        <taxon>Trematoda</taxon>
        <taxon>Digenea</taxon>
        <taxon>Strigeidida</taxon>
        <taxon>Schistosomatoidea</taxon>
        <taxon>Schistosomatidae</taxon>
        <taxon>Schistosoma</taxon>
    </lineage>
</organism>
<dbReference type="EMBL" id="JALJAT010000002">
    <property type="protein sequence ID" value="KAK4472193.1"/>
    <property type="molecule type" value="Genomic_DNA"/>
</dbReference>
<reference evidence="1" key="1">
    <citation type="submission" date="2022-04" db="EMBL/GenBank/DDBJ databases">
        <authorList>
            <person name="Xu L."/>
            <person name="Lv Z."/>
        </authorList>
    </citation>
    <scope>NUCLEOTIDE SEQUENCE</scope>
    <source>
        <strain evidence="1">LV_2022a</strain>
    </source>
</reference>
<sequence length="264" mass="30807">FSMPLLSPSINKETHLSNTVSFEHNQLYDKYHFDKTNAISSLPEEHCLQYSDQRNHNVVDLTNENKHVIKKAKYLNHYCENDQSLKKIILKPKYRFVSKETEQKYTNSKSFHYVPDKRHHQTDYANCQIQDGTNYNNKRNLLLSYQWDTSLFCPGYIFTPEKLDRLLRANSFLQNMEKVNNLTNAHSDTSKLNYDPESGKLLNIASNMLGFLNSGTYRSSDSPQQLKDMPRSSTPSVEDLNMARKLFVAARRESILSNKNETYF</sequence>